<evidence type="ECO:0000313" key="2">
    <source>
        <dbReference type="Proteomes" id="UP001595850"/>
    </source>
</evidence>
<comment type="caution">
    <text evidence="1">The sequence shown here is derived from an EMBL/GenBank/DDBJ whole genome shotgun (WGS) entry which is preliminary data.</text>
</comment>
<dbReference type="Proteomes" id="UP001595850">
    <property type="component" value="Unassembled WGS sequence"/>
</dbReference>
<dbReference type="EMBL" id="JBHSBM010000060">
    <property type="protein sequence ID" value="MFC4062788.1"/>
    <property type="molecule type" value="Genomic_DNA"/>
</dbReference>
<dbReference type="RefSeq" id="WP_377294221.1">
    <property type="nucleotide sequence ID" value="NZ_JBHSBM010000060.1"/>
</dbReference>
<keyword evidence="2" id="KW-1185">Reference proteome</keyword>
<proteinExistence type="predicted"/>
<organism evidence="1 2">
    <name type="scientific">Planomonospora corallina</name>
    <dbReference type="NCBI Taxonomy" id="1806052"/>
    <lineage>
        <taxon>Bacteria</taxon>
        <taxon>Bacillati</taxon>
        <taxon>Actinomycetota</taxon>
        <taxon>Actinomycetes</taxon>
        <taxon>Streptosporangiales</taxon>
        <taxon>Streptosporangiaceae</taxon>
        <taxon>Planomonospora</taxon>
    </lineage>
</organism>
<reference evidence="2" key="1">
    <citation type="journal article" date="2019" name="Int. J. Syst. Evol. Microbiol.">
        <title>The Global Catalogue of Microorganisms (GCM) 10K type strain sequencing project: providing services to taxonomists for standard genome sequencing and annotation.</title>
        <authorList>
            <consortium name="The Broad Institute Genomics Platform"/>
            <consortium name="The Broad Institute Genome Sequencing Center for Infectious Disease"/>
            <person name="Wu L."/>
            <person name="Ma J."/>
        </authorList>
    </citation>
    <scope>NUCLEOTIDE SEQUENCE [LARGE SCALE GENOMIC DNA]</scope>
    <source>
        <strain evidence="2">TBRC 4489</strain>
    </source>
</reference>
<name>A0ABV8IJZ6_9ACTN</name>
<sequence length="146" mass="15898">MTIISQPPHTLHRGVRAADLDRFDAHRAEPMPALDAVLAYADAYRQLAGFLQERPDIAERAVVSDSGTVLMPAIPAEDPAAVIAGYARAARAAGARLEPFVRESYAGIRCCWWLVGIEFYAATKQVCRQIVTGGETRYELAAEVTP</sequence>
<accession>A0ABV8IJZ6</accession>
<protein>
    <submittedName>
        <fullName evidence="1">Uncharacterized protein</fullName>
    </submittedName>
</protein>
<evidence type="ECO:0000313" key="1">
    <source>
        <dbReference type="EMBL" id="MFC4062788.1"/>
    </source>
</evidence>
<gene>
    <name evidence="1" type="ORF">ACFOWE_31240</name>
</gene>